<evidence type="ECO:0000313" key="3">
    <source>
        <dbReference type="Proteomes" id="UP000245771"/>
    </source>
</evidence>
<evidence type="ECO:0000256" key="1">
    <source>
        <dbReference type="SAM" id="MobiDB-lite"/>
    </source>
</evidence>
<dbReference type="InParanoid" id="A0A316V1A8"/>
<name>A0A316V1A8_9BASI</name>
<organism evidence="2 3">
    <name type="scientific">Meira miltonrushii</name>
    <dbReference type="NCBI Taxonomy" id="1280837"/>
    <lineage>
        <taxon>Eukaryota</taxon>
        <taxon>Fungi</taxon>
        <taxon>Dikarya</taxon>
        <taxon>Basidiomycota</taxon>
        <taxon>Ustilaginomycotina</taxon>
        <taxon>Exobasidiomycetes</taxon>
        <taxon>Exobasidiales</taxon>
        <taxon>Brachybasidiaceae</taxon>
        <taxon>Meira</taxon>
    </lineage>
</organism>
<dbReference type="STRING" id="1280837.A0A316V1A8"/>
<feature type="compositionally biased region" description="Polar residues" evidence="1">
    <location>
        <begin position="73"/>
        <end position="85"/>
    </location>
</feature>
<proteinExistence type="predicted"/>
<protein>
    <submittedName>
        <fullName evidence="2">Uncharacterized protein</fullName>
    </submittedName>
</protein>
<feature type="region of interest" description="Disordered" evidence="1">
    <location>
        <begin position="54"/>
        <end position="85"/>
    </location>
</feature>
<dbReference type="GeneID" id="37023914"/>
<evidence type="ECO:0000313" key="2">
    <source>
        <dbReference type="EMBL" id="PWN31336.1"/>
    </source>
</evidence>
<sequence length="976" mass="112457">MSIWTQRGIGYAFSMQRSLGHSSRIHSSQKSTIQPFRPSIYSFTELPKRFYGNNERYTESERDDKEDDEVSHTRCTSNKSGSSTLVHQRMNSQAVQFFSPRTDRIVSEEALENLLNHCDRAIVLSRGSSDANSFWTAKDHLFQATRIYVDLVKRSSLKSDIDVLSYETYLIRSGYAHVIRTIGALIGRDGVIVCARMMQDLLQWEMDLLDMDFESADGSDAWHKRRREKRSMENGANQKPLKLDEEEAMILEEAVLSSGPFLQDLTPILYDIFNDLTSESVNLYSFSRKFISKEHESIAMELRLLLRQVPHNAWERPLSMEWNRFRTSTESFNSASSVIDASIRMIAQAYAKSAQTSSTVQLLLDEMAYCNSTNKHVVLLQQMVTQSFRYQLRLVTKILIDENEADAMILQEKLKELLETFDRILSISSRGVGKLCSTRSSPWHTKNFTTILRCLFNSIRLFENPIYWHLFESEEKEKVVRLSFKFRSWLEHCIEVNDQIDRACLPKNSGIGVFNMILHNFMVSSPLFGKASVGMASKLIDNMLTSDDAPQPDEITLTILIGNSVKLRDAKLLRSAILAAHLSLSKYIRTKSDRRRYNADSVMCSLLRYAAISNDRARIIALLDAARFASLYPRPLNGKNKALLDVAQISAQKVIVLLYPSLQIDRPRKPIKRVRIRKLKATRKRERKLGSLHSDPQAIDEKEKVNFDFLDESHVPLQFHPSVLVAALHFAVEKGNTGLAERIWRLWLRVIKRQAYAEGNVENYVTVRALTMLNGLYAMEVRRDFKRNARLKAYSAMIDCLPSSVGPRIYGAKRGHRLALSLRSRRTVVGWAYELGRNPNIDPELANRWKNDGSLVARKVTRLRYLQMRDFWLSNQENNHSSYTTVKEAFENFNLNKVSPIPTSQIVPSERPDHPFYRSLLCVFREKGEDRGCFDERLLQQDASFLEFFRLINIDMETFGLEVPSDLRIWISKHDQ</sequence>
<keyword evidence="3" id="KW-1185">Reference proteome</keyword>
<gene>
    <name evidence="2" type="ORF">FA14DRAFT_28641</name>
</gene>
<dbReference type="AlphaFoldDB" id="A0A316V1A8"/>
<dbReference type="Proteomes" id="UP000245771">
    <property type="component" value="Unassembled WGS sequence"/>
</dbReference>
<reference evidence="2 3" key="1">
    <citation type="journal article" date="2018" name="Mol. Biol. Evol.">
        <title>Broad Genomic Sampling Reveals a Smut Pathogenic Ancestry of the Fungal Clade Ustilaginomycotina.</title>
        <authorList>
            <person name="Kijpornyongpan T."/>
            <person name="Mondo S.J."/>
            <person name="Barry K."/>
            <person name="Sandor L."/>
            <person name="Lee J."/>
            <person name="Lipzen A."/>
            <person name="Pangilinan J."/>
            <person name="LaButti K."/>
            <person name="Hainaut M."/>
            <person name="Henrissat B."/>
            <person name="Grigoriev I.V."/>
            <person name="Spatafora J.W."/>
            <person name="Aime M.C."/>
        </authorList>
    </citation>
    <scope>NUCLEOTIDE SEQUENCE [LARGE SCALE GENOMIC DNA]</scope>
    <source>
        <strain evidence="2 3">MCA 3882</strain>
    </source>
</reference>
<dbReference type="RefSeq" id="XP_025351638.1">
    <property type="nucleotide sequence ID" value="XM_025502133.1"/>
</dbReference>
<dbReference type="EMBL" id="KZ819611">
    <property type="protein sequence ID" value="PWN31336.1"/>
    <property type="molecule type" value="Genomic_DNA"/>
</dbReference>
<accession>A0A316V1A8</accession>